<protein>
    <submittedName>
        <fullName evidence="2">Transposase</fullName>
    </submittedName>
</protein>
<reference evidence="2" key="1">
    <citation type="submission" date="2017-02" db="UniProtKB">
        <authorList>
            <consortium name="WormBaseParasite"/>
        </authorList>
    </citation>
    <scope>IDENTIFICATION</scope>
</reference>
<dbReference type="WBParaSite" id="PTRK_0001497800.1">
    <property type="protein sequence ID" value="PTRK_0001497800.1"/>
    <property type="gene ID" value="PTRK_0001497800"/>
</dbReference>
<evidence type="ECO:0000313" key="2">
    <source>
        <dbReference type="WBParaSite" id="PTRK_0001497800.1"/>
    </source>
</evidence>
<proteinExistence type="predicted"/>
<accession>A0A0N5A0M5</accession>
<evidence type="ECO:0000313" key="1">
    <source>
        <dbReference type="Proteomes" id="UP000038045"/>
    </source>
</evidence>
<keyword evidence="1" id="KW-1185">Reference proteome</keyword>
<dbReference type="Proteomes" id="UP000038045">
    <property type="component" value="Unplaced"/>
</dbReference>
<organism evidence="1 2">
    <name type="scientific">Parastrongyloides trichosuri</name>
    <name type="common">Possum-specific nematode worm</name>
    <dbReference type="NCBI Taxonomy" id="131310"/>
    <lineage>
        <taxon>Eukaryota</taxon>
        <taxon>Metazoa</taxon>
        <taxon>Ecdysozoa</taxon>
        <taxon>Nematoda</taxon>
        <taxon>Chromadorea</taxon>
        <taxon>Rhabditida</taxon>
        <taxon>Tylenchina</taxon>
        <taxon>Panagrolaimomorpha</taxon>
        <taxon>Strongyloidoidea</taxon>
        <taxon>Strongyloididae</taxon>
        <taxon>Parastrongyloides</taxon>
    </lineage>
</organism>
<dbReference type="AlphaFoldDB" id="A0A0N5A0M5"/>
<sequence length="43" mass="5031">MKIWRKQKERRLTEAQDAAAARIASKLIKMQKQAADYLNRKTA</sequence>
<name>A0A0N5A0M5_PARTI</name>